<keyword evidence="3" id="KW-1185">Reference proteome</keyword>
<sequence length="464" mass="49669">MPRRLPLRSPQNKGAKLLVLAPKPSGSGTAGVFDQILNPNGNSISRQLPGQPQQSPAGVQAAPWTPMPPLSQFLNHVSPSGLSQMAPGAIVSGVVIDPSPGQGLPFNQGQRSDWRTVYNQVYSQALQTRQGRQQGSNMSPLMASPFSTNGGPSHSSTEAQPLVHHSREVIDLTAHEENDTLPCPPAAVPVAPSPGPYRRVRIQPAMRNARVPAVPLNVHMPGQNVSGYQAPYALHGEQPSPHAYSQEDYYWGSFTGATDSVGNSIDPLLAPSPARPLIPGEAFDQSFTRVISEPPASLAEARAGKRRCDAPEASLGVNGEVSSRQFKRRHYARQAQSTAEGARADAERVAIAVAAEQEQWTREEIHKAPPSESGRAEEVPGEGLEGDDKDNEAQGSDIDHGEQSSSDNQDSGYAEQSSDGKEEDSEESIEPEQTGQGNQEAPHENGATAEDAFSEWLNLEMFGE</sequence>
<evidence type="ECO:0000256" key="1">
    <source>
        <dbReference type="SAM" id="MobiDB-lite"/>
    </source>
</evidence>
<dbReference type="EMBL" id="KL584710">
    <property type="protein sequence ID" value="KEQ73014.1"/>
    <property type="molecule type" value="Genomic_DNA"/>
</dbReference>
<organism evidence="2 3">
    <name type="scientific">Aureobasidium namibiae CBS 147.97</name>
    <dbReference type="NCBI Taxonomy" id="1043004"/>
    <lineage>
        <taxon>Eukaryota</taxon>
        <taxon>Fungi</taxon>
        <taxon>Dikarya</taxon>
        <taxon>Ascomycota</taxon>
        <taxon>Pezizomycotina</taxon>
        <taxon>Dothideomycetes</taxon>
        <taxon>Dothideomycetidae</taxon>
        <taxon>Dothideales</taxon>
        <taxon>Saccotheciaceae</taxon>
        <taxon>Aureobasidium</taxon>
    </lineage>
</organism>
<evidence type="ECO:0000313" key="2">
    <source>
        <dbReference type="EMBL" id="KEQ73014.1"/>
    </source>
</evidence>
<feature type="region of interest" description="Disordered" evidence="1">
    <location>
        <begin position="128"/>
        <end position="159"/>
    </location>
</feature>
<feature type="region of interest" description="Disordered" evidence="1">
    <location>
        <begin position="37"/>
        <end position="60"/>
    </location>
</feature>
<dbReference type="Proteomes" id="UP000027730">
    <property type="component" value="Unassembled WGS sequence"/>
</dbReference>
<evidence type="ECO:0000313" key="3">
    <source>
        <dbReference type="Proteomes" id="UP000027730"/>
    </source>
</evidence>
<feature type="region of interest" description="Disordered" evidence="1">
    <location>
        <begin position="355"/>
        <end position="464"/>
    </location>
</feature>
<feature type="compositionally biased region" description="Acidic residues" evidence="1">
    <location>
        <begin position="421"/>
        <end position="430"/>
    </location>
</feature>
<feature type="compositionally biased region" description="Polar residues" evidence="1">
    <location>
        <begin position="37"/>
        <end position="57"/>
    </location>
</feature>
<dbReference type="AlphaFoldDB" id="A0A074WN50"/>
<feature type="compositionally biased region" description="Basic and acidic residues" evidence="1">
    <location>
        <begin position="359"/>
        <end position="378"/>
    </location>
</feature>
<dbReference type="GeneID" id="25413652"/>
<reference evidence="2 3" key="1">
    <citation type="journal article" date="2014" name="BMC Genomics">
        <title>Genome sequencing of four Aureobasidium pullulans varieties: biotechnological potential, stress tolerance, and description of new species.</title>
        <authorList>
            <person name="Gostin Ar C."/>
            <person name="Ohm R.A."/>
            <person name="Kogej T."/>
            <person name="Sonjak S."/>
            <person name="Turk M."/>
            <person name="Zajc J."/>
            <person name="Zalar P."/>
            <person name="Grube M."/>
            <person name="Sun H."/>
            <person name="Han J."/>
            <person name="Sharma A."/>
            <person name="Chiniquy J."/>
            <person name="Ngan C.Y."/>
            <person name="Lipzen A."/>
            <person name="Barry K."/>
            <person name="Grigoriev I.V."/>
            <person name="Gunde-Cimerman N."/>
        </authorList>
    </citation>
    <scope>NUCLEOTIDE SEQUENCE [LARGE SCALE GENOMIC DNA]</scope>
    <source>
        <strain evidence="2 3">CBS 147.97</strain>
    </source>
</reference>
<proteinExistence type="predicted"/>
<dbReference type="RefSeq" id="XP_013427167.1">
    <property type="nucleotide sequence ID" value="XM_013571713.1"/>
</dbReference>
<accession>A0A074WN50</accession>
<protein>
    <submittedName>
        <fullName evidence="2">Uncharacterized protein</fullName>
    </submittedName>
</protein>
<gene>
    <name evidence="2" type="ORF">M436DRAFT_64175</name>
</gene>
<dbReference type="HOGENOM" id="CLU_589223_0_0_1"/>
<name>A0A074WN50_9PEZI</name>